<evidence type="ECO:0000313" key="9">
    <source>
        <dbReference type="Proteomes" id="UP000243205"/>
    </source>
</evidence>
<dbReference type="RefSeq" id="WP_092080111.1">
    <property type="nucleotide sequence ID" value="NZ_FNAQ01000018.1"/>
</dbReference>
<dbReference type="SUPFAM" id="SSF54534">
    <property type="entry name" value="FKBP-like"/>
    <property type="match status" value="1"/>
</dbReference>
<keyword evidence="2" id="KW-0574">Periplasm</keyword>
<feature type="domain" description="PpiC" evidence="7">
    <location>
        <begin position="214"/>
        <end position="262"/>
    </location>
</feature>
<dbReference type="AlphaFoldDB" id="A0A1G7E7N8"/>
<dbReference type="PANTHER" id="PTHR47637:SF1">
    <property type="entry name" value="CHAPERONE SURA"/>
    <property type="match status" value="1"/>
</dbReference>
<dbReference type="InterPro" id="IPR015391">
    <property type="entry name" value="SurA_N"/>
</dbReference>
<dbReference type="Gene3D" id="3.10.50.40">
    <property type="match status" value="1"/>
</dbReference>
<evidence type="ECO:0000256" key="4">
    <source>
        <dbReference type="ARBA" id="ARBA00023186"/>
    </source>
</evidence>
<sequence>MRHSALSYLLPRLLCLTLLLLPQGVLAEELISRIAAVVNDEIITTRQLQQRLDGLPSGMPRDPQAQLELMIDDVLLRARAKELGVQVSEEDIDRAVADVQQQNRIDAAQLEQALLAQGLTLARYREQLREQILRYKLTGIEVQSKVDVTRQEIRSYYQEHLDRYRHKPRLRLSRLSFPLGRDADAVRAAAEQARQDLAAGRPIEAVLADLPPHAAADGDDMGSFAPGELSAEFEAAVADVPQGAVSAPVERDGILHLLRVEERLAGGVTDLSQVEEDIRNQLRQQKMEQRLKTWRDELRQSAYIDIRL</sequence>
<evidence type="ECO:0000256" key="5">
    <source>
        <dbReference type="ARBA" id="ARBA00023235"/>
    </source>
</evidence>
<reference evidence="9" key="1">
    <citation type="submission" date="2016-10" db="EMBL/GenBank/DDBJ databases">
        <authorList>
            <person name="Varghese N."/>
            <person name="Submissions S."/>
        </authorList>
    </citation>
    <scope>NUCLEOTIDE SEQUENCE [LARGE SCALE GENOMIC DNA]</scope>
    <source>
        <strain evidence="9">DSM 8987</strain>
    </source>
</reference>
<organism evidence="8 9">
    <name type="scientific">Desulfuromonas thiophila</name>
    <dbReference type="NCBI Taxonomy" id="57664"/>
    <lineage>
        <taxon>Bacteria</taxon>
        <taxon>Pseudomonadati</taxon>
        <taxon>Thermodesulfobacteriota</taxon>
        <taxon>Desulfuromonadia</taxon>
        <taxon>Desulfuromonadales</taxon>
        <taxon>Desulfuromonadaceae</taxon>
        <taxon>Desulfuromonas</taxon>
    </lineage>
</organism>
<keyword evidence="1" id="KW-0732">Signal</keyword>
<evidence type="ECO:0000256" key="1">
    <source>
        <dbReference type="ARBA" id="ARBA00022729"/>
    </source>
</evidence>
<name>A0A1G7E7N8_9BACT</name>
<evidence type="ECO:0000256" key="2">
    <source>
        <dbReference type="ARBA" id="ARBA00022764"/>
    </source>
</evidence>
<dbReference type="InterPro" id="IPR027304">
    <property type="entry name" value="Trigger_fact/SurA_dom_sf"/>
</dbReference>
<evidence type="ECO:0000256" key="3">
    <source>
        <dbReference type="ARBA" id="ARBA00023110"/>
    </source>
</evidence>
<dbReference type="Pfam" id="PF09312">
    <property type="entry name" value="SurA_N"/>
    <property type="match status" value="1"/>
</dbReference>
<dbReference type="PROSITE" id="PS50198">
    <property type="entry name" value="PPIC_PPIASE_2"/>
    <property type="match status" value="1"/>
</dbReference>
<proteinExistence type="predicted"/>
<dbReference type="PANTHER" id="PTHR47637">
    <property type="entry name" value="CHAPERONE SURA"/>
    <property type="match status" value="1"/>
</dbReference>
<accession>A0A1G7E7N8</accession>
<dbReference type="InterPro" id="IPR000297">
    <property type="entry name" value="PPIase_PpiC"/>
</dbReference>
<keyword evidence="3 6" id="KW-0697">Rotamase</keyword>
<evidence type="ECO:0000313" key="8">
    <source>
        <dbReference type="EMBL" id="SDE59673.1"/>
    </source>
</evidence>
<protein>
    <submittedName>
        <fullName evidence="8">Periplasmic chaperone for outer membrane proteins SurA</fullName>
    </submittedName>
</protein>
<keyword evidence="4" id="KW-0143">Chaperone</keyword>
<dbReference type="Proteomes" id="UP000243205">
    <property type="component" value="Unassembled WGS sequence"/>
</dbReference>
<dbReference type="InterPro" id="IPR046357">
    <property type="entry name" value="PPIase_dom_sf"/>
</dbReference>
<keyword evidence="9" id="KW-1185">Reference proteome</keyword>
<dbReference type="OrthoDB" id="14196at2"/>
<dbReference type="EMBL" id="FNAQ01000018">
    <property type="protein sequence ID" value="SDE59673.1"/>
    <property type="molecule type" value="Genomic_DNA"/>
</dbReference>
<dbReference type="SUPFAM" id="SSF109998">
    <property type="entry name" value="Triger factor/SurA peptide-binding domain-like"/>
    <property type="match status" value="1"/>
</dbReference>
<keyword evidence="5 6" id="KW-0413">Isomerase</keyword>
<dbReference type="STRING" id="57664.SAMN05661003_11828"/>
<dbReference type="Pfam" id="PF13145">
    <property type="entry name" value="Rotamase_2"/>
    <property type="match status" value="1"/>
</dbReference>
<gene>
    <name evidence="8" type="ORF">SAMN05661003_11828</name>
</gene>
<dbReference type="GO" id="GO:0003755">
    <property type="term" value="F:peptidyl-prolyl cis-trans isomerase activity"/>
    <property type="evidence" value="ECO:0007669"/>
    <property type="project" value="UniProtKB-KW"/>
</dbReference>
<dbReference type="Gene3D" id="1.10.4030.10">
    <property type="entry name" value="Porin chaperone SurA, peptide-binding domain"/>
    <property type="match status" value="1"/>
</dbReference>
<evidence type="ECO:0000259" key="7">
    <source>
        <dbReference type="PROSITE" id="PS50198"/>
    </source>
</evidence>
<evidence type="ECO:0000256" key="6">
    <source>
        <dbReference type="PROSITE-ProRule" id="PRU00278"/>
    </source>
</evidence>
<dbReference type="InterPro" id="IPR050280">
    <property type="entry name" value="OMP_Chaperone_SurA"/>
</dbReference>